<keyword evidence="1" id="KW-0472">Membrane</keyword>
<protein>
    <submittedName>
        <fullName evidence="2">Uncharacterized protein</fullName>
    </submittedName>
</protein>
<organism evidence="2">
    <name type="scientific">Longilinea arvoryzae</name>
    <dbReference type="NCBI Taxonomy" id="360412"/>
    <lineage>
        <taxon>Bacteria</taxon>
        <taxon>Bacillati</taxon>
        <taxon>Chloroflexota</taxon>
        <taxon>Anaerolineae</taxon>
        <taxon>Anaerolineales</taxon>
        <taxon>Anaerolineaceae</taxon>
        <taxon>Longilinea</taxon>
    </lineage>
</organism>
<keyword evidence="3" id="KW-1185">Reference proteome</keyword>
<dbReference type="Proteomes" id="UP000055060">
    <property type="component" value="Unassembled WGS sequence"/>
</dbReference>
<reference evidence="2" key="1">
    <citation type="submission" date="2015-07" db="EMBL/GenBank/DDBJ databases">
        <title>Draft Genome Sequences of Anaerolinea thermolimosa IMO-1, Bellilinea caldifistulae GOMI-1, Leptolinea tardivitalis YMTK-2, Levilinea saccharolytica KIBI-1,Longilinea arvoryzae KOME-1, Previously Described as Members of the Anaerolineaceae (Chloroflexi).</title>
        <authorList>
            <person name="Sekiguchi Y."/>
            <person name="Ohashi A."/>
            <person name="Matsuura N."/>
            <person name="Tourlousse M.D."/>
        </authorList>
    </citation>
    <scope>NUCLEOTIDE SEQUENCE [LARGE SCALE GENOMIC DNA]</scope>
    <source>
        <strain evidence="2">KOME-1</strain>
    </source>
</reference>
<gene>
    <name evidence="2" type="ORF">LARV_00542</name>
</gene>
<sequence>MIFTIILRLIIHVFLIGGLNRIARKSRWGILVPLSFLVSGFLILLNFAIPAITPSELMTVSGNLESTGRDKNGWFVIYLNNHTLQFVVPDDDEKFFLEDKFLSEIQVGDPLNLSILKRVENSDEVYRIVFDIESKGFYYLSHEPLIESRLHERNVTIPIVIAISILLSLSLVLAWRMPNPISDLALSACLGTLIMLVIDTLFHNNSVPSMLPIISLVFIYPIIWVFENWRRPLQRKDWLLNMVFYILMIGLAAFSYIITLQ</sequence>
<accession>A0A0S7BEH8</accession>
<evidence type="ECO:0000313" key="2">
    <source>
        <dbReference type="EMBL" id="GAP12806.1"/>
    </source>
</evidence>
<feature type="transmembrane region" description="Helical" evidence="1">
    <location>
        <begin position="6"/>
        <end position="23"/>
    </location>
</feature>
<keyword evidence="1" id="KW-0812">Transmembrane</keyword>
<feature type="transmembrane region" description="Helical" evidence="1">
    <location>
        <begin position="184"/>
        <end position="203"/>
    </location>
</feature>
<keyword evidence="1" id="KW-1133">Transmembrane helix</keyword>
<name>A0A0S7BEH8_9CHLR</name>
<dbReference type="EMBL" id="DF967972">
    <property type="protein sequence ID" value="GAP12806.1"/>
    <property type="molecule type" value="Genomic_DNA"/>
</dbReference>
<proteinExistence type="predicted"/>
<evidence type="ECO:0000256" key="1">
    <source>
        <dbReference type="SAM" id="Phobius"/>
    </source>
</evidence>
<evidence type="ECO:0000313" key="3">
    <source>
        <dbReference type="Proteomes" id="UP000055060"/>
    </source>
</evidence>
<feature type="transmembrane region" description="Helical" evidence="1">
    <location>
        <begin position="155"/>
        <end position="175"/>
    </location>
</feature>
<feature type="transmembrane region" description="Helical" evidence="1">
    <location>
        <begin position="209"/>
        <end position="226"/>
    </location>
</feature>
<dbReference type="RefSeq" id="WP_075072203.1">
    <property type="nucleotide sequence ID" value="NZ_DF967972.1"/>
</dbReference>
<feature type="transmembrane region" description="Helical" evidence="1">
    <location>
        <begin position="30"/>
        <end position="52"/>
    </location>
</feature>
<dbReference type="AlphaFoldDB" id="A0A0S7BEH8"/>
<feature type="transmembrane region" description="Helical" evidence="1">
    <location>
        <begin position="238"/>
        <end position="258"/>
    </location>
</feature>